<organism evidence="12 13">
    <name type="scientific">Lujinxingia litoralis</name>
    <dbReference type="NCBI Taxonomy" id="2211119"/>
    <lineage>
        <taxon>Bacteria</taxon>
        <taxon>Deltaproteobacteria</taxon>
        <taxon>Bradymonadales</taxon>
        <taxon>Lujinxingiaceae</taxon>
        <taxon>Lujinxingia</taxon>
    </lineage>
</organism>
<evidence type="ECO:0000256" key="4">
    <source>
        <dbReference type="ARBA" id="ARBA00022490"/>
    </source>
</evidence>
<evidence type="ECO:0000256" key="8">
    <source>
        <dbReference type="NCBIfam" id="TIGR00038"/>
    </source>
</evidence>
<protein>
    <recommendedName>
        <fullName evidence="7 8">Elongation factor P</fullName>
        <shortName evidence="7">EF-P</shortName>
    </recommendedName>
</protein>
<dbReference type="PANTHER" id="PTHR30053">
    <property type="entry name" value="ELONGATION FACTOR P"/>
    <property type="match status" value="1"/>
</dbReference>
<dbReference type="EMBL" id="QHKO01000003">
    <property type="protein sequence ID" value="RAL23063.1"/>
    <property type="molecule type" value="Genomic_DNA"/>
</dbReference>
<evidence type="ECO:0000259" key="10">
    <source>
        <dbReference type="SMART" id="SM00841"/>
    </source>
</evidence>
<dbReference type="InterPro" id="IPR011768">
    <property type="entry name" value="Transl_elongation_fac_P"/>
</dbReference>
<dbReference type="Pfam" id="PF09285">
    <property type="entry name" value="Elong-fact-P_C"/>
    <property type="match status" value="1"/>
</dbReference>
<dbReference type="NCBIfam" id="TIGR00038">
    <property type="entry name" value="efp"/>
    <property type="match status" value="1"/>
</dbReference>
<dbReference type="GO" id="GO:0005829">
    <property type="term" value="C:cytosol"/>
    <property type="evidence" value="ECO:0007669"/>
    <property type="project" value="UniProtKB-ARBA"/>
</dbReference>
<comment type="function">
    <text evidence="7">Involved in peptide bond synthesis. Stimulates efficient translation and peptide-bond synthesis on native or reconstituted 70S ribosomes in vitro. Probably functions indirectly by altering the affinity of the ribosome for aminoacyl-tRNA, thus increasing their reactivity as acceptors for peptidyl transferase.</text>
</comment>
<dbReference type="Gene3D" id="2.40.50.140">
    <property type="entry name" value="Nucleic acid-binding proteins"/>
    <property type="match status" value="2"/>
</dbReference>
<dbReference type="PANTHER" id="PTHR30053:SF12">
    <property type="entry name" value="ELONGATION FACTOR P (EF-P) FAMILY PROTEIN"/>
    <property type="match status" value="1"/>
</dbReference>
<dbReference type="Pfam" id="PF08207">
    <property type="entry name" value="EFP_N"/>
    <property type="match status" value="1"/>
</dbReference>
<evidence type="ECO:0000256" key="2">
    <source>
        <dbReference type="ARBA" id="ARBA00004815"/>
    </source>
</evidence>
<evidence type="ECO:0000256" key="3">
    <source>
        <dbReference type="ARBA" id="ARBA00009479"/>
    </source>
</evidence>
<comment type="subcellular location">
    <subcellularLocation>
        <location evidence="1 7">Cytoplasm</location>
    </subcellularLocation>
</comment>
<dbReference type="InterPro" id="IPR020599">
    <property type="entry name" value="Transl_elong_fac_P/YeiP"/>
</dbReference>
<dbReference type="SMART" id="SM01185">
    <property type="entry name" value="EFP"/>
    <property type="match status" value="1"/>
</dbReference>
<dbReference type="Pfam" id="PF01132">
    <property type="entry name" value="EFP"/>
    <property type="match status" value="1"/>
</dbReference>
<evidence type="ECO:0000313" key="12">
    <source>
        <dbReference type="EMBL" id="RAL23063.1"/>
    </source>
</evidence>
<dbReference type="SUPFAM" id="SSF50104">
    <property type="entry name" value="Translation proteins SH3-like domain"/>
    <property type="match status" value="1"/>
</dbReference>
<dbReference type="GO" id="GO:0003746">
    <property type="term" value="F:translation elongation factor activity"/>
    <property type="evidence" value="ECO:0007669"/>
    <property type="project" value="UniProtKB-UniRule"/>
</dbReference>
<evidence type="ECO:0000256" key="5">
    <source>
        <dbReference type="ARBA" id="ARBA00022768"/>
    </source>
</evidence>
<dbReference type="InterPro" id="IPR014722">
    <property type="entry name" value="Rib_uL2_dom2"/>
</dbReference>
<comment type="caution">
    <text evidence="12">The sequence shown here is derived from an EMBL/GenBank/DDBJ whole genome shotgun (WGS) entry which is preliminary data.</text>
</comment>
<evidence type="ECO:0000256" key="1">
    <source>
        <dbReference type="ARBA" id="ARBA00004496"/>
    </source>
</evidence>
<comment type="pathway">
    <text evidence="2 7">Protein biosynthesis; polypeptide chain elongation.</text>
</comment>
<dbReference type="FunFam" id="2.40.50.140:FF:000009">
    <property type="entry name" value="Elongation factor P"/>
    <property type="match status" value="1"/>
</dbReference>
<keyword evidence="4 7" id="KW-0963">Cytoplasm</keyword>
<keyword evidence="13" id="KW-1185">Reference proteome</keyword>
<dbReference type="Proteomes" id="UP000249169">
    <property type="component" value="Unassembled WGS sequence"/>
</dbReference>
<dbReference type="AlphaFoldDB" id="A0A328CBB0"/>
<dbReference type="SMART" id="SM00841">
    <property type="entry name" value="Elong-fact-P_C"/>
    <property type="match status" value="1"/>
</dbReference>
<dbReference type="NCBIfam" id="NF001810">
    <property type="entry name" value="PRK00529.1"/>
    <property type="match status" value="1"/>
</dbReference>
<dbReference type="InterPro" id="IPR013185">
    <property type="entry name" value="Transl_elong_KOW-like"/>
</dbReference>
<dbReference type="OrthoDB" id="9801844at2"/>
<dbReference type="InterPro" id="IPR001059">
    <property type="entry name" value="Transl_elong_P/YeiP_cen"/>
</dbReference>
<dbReference type="InterPro" id="IPR012340">
    <property type="entry name" value="NA-bd_OB-fold"/>
</dbReference>
<dbReference type="PIRSF" id="PIRSF005901">
    <property type="entry name" value="EF-P"/>
    <property type="match status" value="1"/>
</dbReference>
<dbReference type="Gene3D" id="2.30.30.30">
    <property type="match status" value="1"/>
</dbReference>
<dbReference type="InterPro" id="IPR015365">
    <property type="entry name" value="Elong-fact-P_C"/>
</dbReference>
<dbReference type="InterPro" id="IPR008991">
    <property type="entry name" value="Translation_prot_SH3-like_sf"/>
</dbReference>
<accession>A0A328CBB0</accession>
<dbReference type="SUPFAM" id="SSF50249">
    <property type="entry name" value="Nucleic acid-binding proteins"/>
    <property type="match status" value="2"/>
</dbReference>
<feature type="domain" description="Translation elongation factor P/YeiP central" evidence="11">
    <location>
        <begin position="67"/>
        <end position="121"/>
    </location>
</feature>
<dbReference type="FunFam" id="2.40.50.140:FF:000004">
    <property type="entry name" value="Elongation factor P"/>
    <property type="match status" value="1"/>
</dbReference>
<dbReference type="HAMAP" id="MF_00141">
    <property type="entry name" value="EF_P"/>
    <property type="match status" value="1"/>
</dbReference>
<dbReference type="GO" id="GO:0043043">
    <property type="term" value="P:peptide biosynthetic process"/>
    <property type="evidence" value="ECO:0007669"/>
    <property type="project" value="InterPro"/>
</dbReference>
<dbReference type="FunFam" id="2.30.30.30:FF:000003">
    <property type="entry name" value="Elongation factor P"/>
    <property type="match status" value="1"/>
</dbReference>
<dbReference type="CDD" id="cd04470">
    <property type="entry name" value="S1_EF-P_repeat_1"/>
    <property type="match status" value="1"/>
</dbReference>
<proteinExistence type="inferred from homology"/>
<dbReference type="UniPathway" id="UPA00345"/>
<keyword evidence="6 7" id="KW-0648">Protein biosynthesis</keyword>
<evidence type="ECO:0000313" key="13">
    <source>
        <dbReference type="Proteomes" id="UP000249169"/>
    </source>
</evidence>
<gene>
    <name evidence="7 12" type="primary">efp</name>
    <name evidence="12" type="ORF">DL240_09260</name>
</gene>
<evidence type="ECO:0000256" key="6">
    <source>
        <dbReference type="ARBA" id="ARBA00022917"/>
    </source>
</evidence>
<comment type="similarity">
    <text evidence="3 7 9">Belongs to the elongation factor P family.</text>
</comment>
<reference evidence="12 13" key="1">
    <citation type="submission" date="2018-05" db="EMBL/GenBank/DDBJ databases">
        <title>Lujinxingia marina gen. nov. sp. nov., a new facultative anaerobic member of the class Deltaproteobacteria, and proposal of Lujinxingaceae fam. nov.</title>
        <authorList>
            <person name="Li C.-M."/>
        </authorList>
    </citation>
    <scope>NUCLEOTIDE SEQUENCE [LARGE SCALE GENOMIC DNA]</scope>
    <source>
        <strain evidence="12 13">B210</strain>
    </source>
</reference>
<evidence type="ECO:0000256" key="9">
    <source>
        <dbReference type="RuleBase" id="RU004389"/>
    </source>
</evidence>
<dbReference type="RefSeq" id="WP_111729591.1">
    <property type="nucleotide sequence ID" value="NZ_QHKO01000003.1"/>
</dbReference>
<evidence type="ECO:0000256" key="7">
    <source>
        <dbReference type="HAMAP-Rule" id="MF_00141"/>
    </source>
</evidence>
<evidence type="ECO:0000259" key="11">
    <source>
        <dbReference type="SMART" id="SM01185"/>
    </source>
</evidence>
<sequence>MISTQDFRKNLKIEVDGEPYVIIDCQHVKPGKGVAFVKTRIKSLVSGRVLDQTYRSGDKVDTPNLESRTMQYLYPEDVHYVFMDTDTYEQLRLSKDAVSDVIPFLKDNLEVDVLFHNGNAISVEPPTFVILEVTQTDPGFKGDTAQGATKPATLETGHVVQAPLYLEMGQFVKVDTRTGEFVERVNK</sequence>
<keyword evidence="5 7" id="KW-0251">Elongation factor</keyword>
<dbReference type="CDD" id="cd05794">
    <property type="entry name" value="S1_EF-P_repeat_2"/>
    <property type="match status" value="1"/>
</dbReference>
<name>A0A328CBB0_9DELT</name>
<feature type="domain" description="Elongation factor P C-terminal" evidence="10">
    <location>
        <begin position="129"/>
        <end position="184"/>
    </location>
</feature>